<dbReference type="HAMAP" id="MF_00020">
    <property type="entry name" value="Acetate_kinase"/>
    <property type="match status" value="1"/>
</dbReference>
<comment type="similarity">
    <text evidence="1 9 10">Belongs to the acetokinase family.</text>
</comment>
<evidence type="ECO:0000256" key="9">
    <source>
        <dbReference type="HAMAP-Rule" id="MF_00020"/>
    </source>
</evidence>
<dbReference type="GO" id="GO:0008776">
    <property type="term" value="F:acetate kinase activity"/>
    <property type="evidence" value="ECO:0007669"/>
    <property type="project" value="UniProtKB-UniRule"/>
</dbReference>
<dbReference type="GO" id="GO:0005524">
    <property type="term" value="F:ATP binding"/>
    <property type="evidence" value="ECO:0007669"/>
    <property type="project" value="UniProtKB-KW"/>
</dbReference>
<evidence type="ECO:0000256" key="4">
    <source>
        <dbReference type="ARBA" id="ARBA00022723"/>
    </source>
</evidence>
<accession>A0A1I7GXA2</accession>
<keyword evidence="8 9" id="KW-0460">Magnesium</keyword>
<dbReference type="InterPro" id="IPR000890">
    <property type="entry name" value="Aliphatic_acid_kin_short-chain"/>
</dbReference>
<feature type="binding site" evidence="9">
    <location>
        <position position="389"/>
    </location>
    <ligand>
        <name>Mg(2+)</name>
        <dbReference type="ChEBI" id="CHEBI:18420"/>
    </ligand>
</feature>
<evidence type="ECO:0000256" key="7">
    <source>
        <dbReference type="ARBA" id="ARBA00022840"/>
    </source>
</evidence>
<dbReference type="PANTHER" id="PTHR21060">
    <property type="entry name" value="ACETATE KINASE"/>
    <property type="match status" value="1"/>
</dbReference>
<name>A0A1I7GXA2_9GAMM</name>
<feature type="binding site" evidence="9">
    <location>
        <position position="8"/>
    </location>
    <ligand>
        <name>Mg(2+)</name>
        <dbReference type="ChEBI" id="CHEBI:18420"/>
    </ligand>
</feature>
<feature type="binding site" evidence="9">
    <location>
        <begin position="293"/>
        <end position="295"/>
    </location>
    <ligand>
        <name>ATP</name>
        <dbReference type="ChEBI" id="CHEBI:30616"/>
    </ligand>
</feature>
<feature type="binding site" evidence="9">
    <location>
        <position position="103"/>
    </location>
    <ligand>
        <name>substrate</name>
    </ligand>
</feature>
<dbReference type="InterPro" id="IPR004372">
    <property type="entry name" value="Ac/propionate_kinase"/>
</dbReference>
<dbReference type="UniPathway" id="UPA00340">
    <property type="reaction ID" value="UER00458"/>
</dbReference>
<comment type="subcellular location">
    <subcellularLocation>
        <location evidence="9">Cytoplasm</location>
    </subcellularLocation>
</comment>
<comment type="function">
    <text evidence="9">Catalyzes the formation of acetyl phosphate from acetate and ATP. Can also catalyze the reverse reaction.</text>
</comment>
<dbReference type="InterPro" id="IPR043129">
    <property type="entry name" value="ATPase_NBD"/>
</dbReference>
<evidence type="ECO:0000256" key="3">
    <source>
        <dbReference type="ARBA" id="ARBA00022679"/>
    </source>
</evidence>
<dbReference type="RefSeq" id="WP_089794025.1">
    <property type="nucleotide sequence ID" value="NZ_FPBP01000003.1"/>
</dbReference>
<feature type="binding site" evidence="9">
    <location>
        <position position="15"/>
    </location>
    <ligand>
        <name>ATP</name>
        <dbReference type="ChEBI" id="CHEBI:30616"/>
    </ligand>
</feature>
<comment type="cofactor">
    <cofactor evidence="9">
        <name>Mg(2+)</name>
        <dbReference type="ChEBI" id="CHEBI:18420"/>
    </cofactor>
    <cofactor evidence="9">
        <name>Mn(2+)</name>
        <dbReference type="ChEBI" id="CHEBI:29035"/>
    </cofactor>
    <text evidence="9">Mg(2+). Can also accept Mn(2+).</text>
</comment>
<dbReference type="Pfam" id="PF00871">
    <property type="entry name" value="Acetate_kinase"/>
    <property type="match status" value="1"/>
</dbReference>
<dbReference type="NCBIfam" id="TIGR00016">
    <property type="entry name" value="ackA"/>
    <property type="match status" value="1"/>
</dbReference>
<feature type="binding site" evidence="9">
    <location>
        <begin position="218"/>
        <end position="222"/>
    </location>
    <ligand>
        <name>ATP</name>
        <dbReference type="ChEBI" id="CHEBI:30616"/>
    </ligand>
</feature>
<dbReference type="STRING" id="463301.SAMN04487955_103315"/>
<dbReference type="SUPFAM" id="SSF53067">
    <property type="entry name" value="Actin-like ATPase domain"/>
    <property type="match status" value="2"/>
</dbReference>
<comment type="caution">
    <text evidence="9">Lacks conserved residue(s) required for the propagation of feature annotation.</text>
</comment>
<dbReference type="EMBL" id="FPBP01000003">
    <property type="protein sequence ID" value="SFU53068.1"/>
    <property type="molecule type" value="Genomic_DNA"/>
</dbReference>
<dbReference type="GO" id="GO:0000287">
    <property type="term" value="F:magnesium ion binding"/>
    <property type="evidence" value="ECO:0007669"/>
    <property type="project" value="UniProtKB-UniRule"/>
</dbReference>
<protein>
    <recommendedName>
        <fullName evidence="9">Acetate kinase</fullName>
        <ecNumber evidence="9">2.7.2.1</ecNumber>
    </recommendedName>
    <alternativeName>
        <fullName evidence="9">Acetokinase</fullName>
    </alternativeName>
</protein>
<comment type="subunit">
    <text evidence="9">Homodimer.</text>
</comment>
<keyword evidence="5 9" id="KW-0547">Nucleotide-binding</keyword>
<evidence type="ECO:0000256" key="6">
    <source>
        <dbReference type="ARBA" id="ARBA00022777"/>
    </source>
</evidence>
<sequence>MGDILVINSGSSSLKFALFAPPGADDHGLDSLALRYQGKLTGLGEGGQAASTARLKDAEGQPVQAGHFSDLPPTLNHHDALMRLLDWISERPDLDDIAVIGHRVVHGGRRFHDPVILDVAIVDELQTLEPLAPLHQPYGLEPIRRLAERLPETPQVACFDTAFHTTQPAVARHFALPRELTERGLIRYGFHGLSYDYINRRLPRHLNGHPARRVVVAHLGNGASLCAIHDGQSVASTMGFTALDGLPMGTRCGSLDAGLVLHLIGEEGMSVDEVSDLLYSRSGLLGVSGISSDMRQLLESDAAEAREAVELFVYRIVREIGSLAAAMGGLDHLVFTAGIGERAAPVRQAIVRGCAWLGVALNDDANRRDAACISRPDSRVGAWVIPTDEERMIAWHANQLTASAD</sequence>
<organism evidence="11 12">
    <name type="scientific">Halomonas korlensis</name>
    <dbReference type="NCBI Taxonomy" id="463301"/>
    <lineage>
        <taxon>Bacteria</taxon>
        <taxon>Pseudomonadati</taxon>
        <taxon>Pseudomonadota</taxon>
        <taxon>Gammaproteobacteria</taxon>
        <taxon>Oceanospirillales</taxon>
        <taxon>Halomonadaceae</taxon>
        <taxon>Halomonas</taxon>
    </lineage>
</organism>
<proteinExistence type="inferred from homology"/>
<evidence type="ECO:0000256" key="1">
    <source>
        <dbReference type="ARBA" id="ARBA00008748"/>
    </source>
</evidence>
<dbReference type="GO" id="GO:0005829">
    <property type="term" value="C:cytosol"/>
    <property type="evidence" value="ECO:0007669"/>
    <property type="project" value="TreeGrafter"/>
</dbReference>
<evidence type="ECO:0000256" key="8">
    <source>
        <dbReference type="ARBA" id="ARBA00022842"/>
    </source>
</evidence>
<evidence type="ECO:0000313" key="11">
    <source>
        <dbReference type="EMBL" id="SFU53068.1"/>
    </source>
</evidence>
<dbReference type="InterPro" id="IPR023865">
    <property type="entry name" value="Aliphatic_acid_kinase_CS"/>
</dbReference>
<comment type="catalytic activity">
    <reaction evidence="9">
        <text>acetate + ATP = acetyl phosphate + ADP</text>
        <dbReference type="Rhea" id="RHEA:11352"/>
        <dbReference type="ChEBI" id="CHEBI:22191"/>
        <dbReference type="ChEBI" id="CHEBI:30089"/>
        <dbReference type="ChEBI" id="CHEBI:30616"/>
        <dbReference type="ChEBI" id="CHEBI:456216"/>
        <dbReference type="EC" id="2.7.2.1"/>
    </reaction>
</comment>
<dbReference type="PRINTS" id="PR00471">
    <property type="entry name" value="ACETATEKNASE"/>
</dbReference>
<dbReference type="PIRSF" id="PIRSF000722">
    <property type="entry name" value="Acetate_prop_kin"/>
    <property type="match status" value="1"/>
</dbReference>
<gene>
    <name evidence="9" type="primary">ackA</name>
    <name evidence="11" type="ORF">SAMN04487955_103315</name>
</gene>
<evidence type="ECO:0000256" key="2">
    <source>
        <dbReference type="ARBA" id="ARBA00022490"/>
    </source>
</evidence>
<keyword evidence="7 9" id="KW-0067">ATP-binding</keyword>
<evidence type="ECO:0000256" key="5">
    <source>
        <dbReference type="ARBA" id="ARBA00022741"/>
    </source>
</evidence>
<dbReference type="Gene3D" id="3.30.420.40">
    <property type="match status" value="2"/>
</dbReference>
<dbReference type="PANTHER" id="PTHR21060:SF21">
    <property type="entry name" value="ACETATE KINASE"/>
    <property type="match status" value="1"/>
</dbReference>
<evidence type="ECO:0000313" key="12">
    <source>
        <dbReference type="Proteomes" id="UP000198693"/>
    </source>
</evidence>
<dbReference type="EC" id="2.7.2.1" evidence="9"/>
<keyword evidence="2 9" id="KW-0963">Cytoplasm</keyword>
<feature type="active site" description="Proton donor/acceptor" evidence="9">
    <location>
        <position position="160"/>
    </location>
</feature>
<keyword evidence="6 9" id="KW-0418">Kinase</keyword>
<dbReference type="GO" id="GO:0006085">
    <property type="term" value="P:acetyl-CoA biosynthetic process"/>
    <property type="evidence" value="ECO:0007669"/>
    <property type="project" value="UniProtKB-UniRule"/>
</dbReference>
<feature type="site" description="Transition state stabilizer" evidence="9">
    <location>
        <position position="251"/>
    </location>
</feature>
<keyword evidence="4 9" id="KW-0479">Metal-binding</keyword>
<dbReference type="Proteomes" id="UP000198693">
    <property type="component" value="Unassembled WGS sequence"/>
</dbReference>
<dbReference type="PROSITE" id="PS01076">
    <property type="entry name" value="ACETATE_KINASE_2"/>
    <property type="match status" value="1"/>
</dbReference>
<dbReference type="AlphaFoldDB" id="A0A1I7GXA2"/>
<keyword evidence="3 9" id="KW-0808">Transferase</keyword>
<dbReference type="OrthoDB" id="9802453at2"/>
<reference evidence="12" key="1">
    <citation type="submission" date="2016-10" db="EMBL/GenBank/DDBJ databases">
        <authorList>
            <person name="Varghese N."/>
            <person name="Submissions S."/>
        </authorList>
    </citation>
    <scope>NUCLEOTIDE SEQUENCE [LARGE SCALE GENOMIC DNA]</scope>
    <source>
        <strain evidence="12">CGMCC 1.6981</strain>
    </source>
</reference>
<keyword evidence="12" id="KW-1185">Reference proteome</keyword>
<dbReference type="GO" id="GO:0006083">
    <property type="term" value="P:acetate metabolic process"/>
    <property type="evidence" value="ECO:0007669"/>
    <property type="project" value="TreeGrafter"/>
</dbReference>
<feature type="site" description="Transition state stabilizer" evidence="9">
    <location>
        <position position="191"/>
    </location>
</feature>
<comment type="pathway">
    <text evidence="9">Metabolic intermediate biosynthesis; acetyl-CoA biosynthesis; acetyl-CoA from acetate: step 1/2.</text>
</comment>
<evidence type="ECO:0000256" key="10">
    <source>
        <dbReference type="RuleBase" id="RU003835"/>
    </source>
</evidence>
<dbReference type="PROSITE" id="PS01075">
    <property type="entry name" value="ACETATE_KINASE_1"/>
    <property type="match status" value="1"/>
</dbReference>